<sequence>MDDSITCPNCQYTFNVGEILSKQVTQELQRKMAQERNRFEQEVAKKRQEYSQAFEKLKAQEQSLQQQIQQGIEQALQQERVQMQAQVQQEKARLQEQNAAQLQAQKEEMVKMLEIQTREKYELKFKEQEVQRERLEKALQEANRMAQPAISQQLQGEAQELAIEEYLRHKFPLDMIEEVKKGQRGADCLQMVRDGSGLDCGLICYESKRAKEFKEEWIEKLTQNKRETGAHLGVLVTTKLPNSMERMGLYKGVYVCTFQEFKGLCGILREMILNLARAQKSQENRGNKIHELYNYLVGAEFAKEVENAIILFREMENDLSEEKKFYSNFWAKLEKRWARRSKHIEGLHFIVARTRGCIEGIAGNAIAPLQALELGLDREDMEGE</sequence>
<proteinExistence type="predicted"/>
<dbReference type="RefSeq" id="WP_053945505.1">
    <property type="nucleotide sequence ID" value="NZ_CDMG01000009.1"/>
</dbReference>
<dbReference type="Pfam" id="PF09903">
    <property type="entry name" value="DUF2130"/>
    <property type="match status" value="1"/>
</dbReference>
<organism evidence="2 3">
    <name type="scientific">Helicobacter ailurogastricus</name>
    <dbReference type="NCBI Taxonomy" id="1578720"/>
    <lineage>
        <taxon>Bacteria</taxon>
        <taxon>Pseudomonadati</taxon>
        <taxon>Campylobacterota</taxon>
        <taxon>Epsilonproteobacteria</taxon>
        <taxon>Campylobacterales</taxon>
        <taxon>Helicobacteraceae</taxon>
        <taxon>Helicobacter</taxon>
    </lineage>
</organism>
<evidence type="ECO:0000256" key="1">
    <source>
        <dbReference type="SAM" id="Coils"/>
    </source>
</evidence>
<dbReference type="InterPro" id="IPR019219">
    <property type="entry name" value="DUF2130"/>
</dbReference>
<evidence type="ECO:0000313" key="2">
    <source>
        <dbReference type="EMBL" id="CRF52866.1"/>
    </source>
</evidence>
<accession>A0A0K2Y0P0</accession>
<feature type="coiled-coil region" evidence="1">
    <location>
        <begin position="25"/>
        <end position="145"/>
    </location>
</feature>
<reference evidence="3" key="1">
    <citation type="submission" date="2014-12" db="EMBL/GenBank/DDBJ databases">
        <authorList>
            <person name="Jaenicke S."/>
        </authorList>
    </citation>
    <scope>NUCLEOTIDE SEQUENCE [LARGE SCALE GENOMIC DNA]</scope>
</reference>
<dbReference type="AlphaFoldDB" id="A0A0K2Y0P0"/>
<protein>
    <recommendedName>
        <fullName evidence="4">DUF2130 domain-containing protein</fullName>
    </recommendedName>
</protein>
<gene>
    <name evidence="2" type="ORF">HAL07_13310</name>
</gene>
<dbReference type="EMBL" id="CDMG01000009">
    <property type="protein sequence ID" value="CRF52866.1"/>
    <property type="molecule type" value="Genomic_DNA"/>
</dbReference>
<dbReference type="GeneID" id="82132262"/>
<evidence type="ECO:0008006" key="4">
    <source>
        <dbReference type="Google" id="ProtNLM"/>
    </source>
</evidence>
<evidence type="ECO:0000313" key="3">
    <source>
        <dbReference type="Proteomes" id="UP000043437"/>
    </source>
</evidence>
<dbReference type="Proteomes" id="UP000043437">
    <property type="component" value="Unassembled WGS sequence"/>
</dbReference>
<keyword evidence="1" id="KW-0175">Coiled coil</keyword>
<name>A0A0K2Y0P0_9HELI</name>